<protein>
    <submittedName>
        <fullName evidence="8">Chromatin structure-remodeling complex subunit rsc9</fullName>
    </submittedName>
</protein>
<evidence type="ECO:0000256" key="5">
    <source>
        <dbReference type="SAM" id="MobiDB-lite"/>
    </source>
</evidence>
<name>A0ABR4MER9_9PEZI</name>
<feature type="region of interest" description="Disordered" evidence="5">
    <location>
        <begin position="159"/>
        <end position="256"/>
    </location>
</feature>
<dbReference type="InterPro" id="IPR036431">
    <property type="entry name" value="ARID_dom_sf"/>
</dbReference>
<evidence type="ECO:0000313" key="9">
    <source>
        <dbReference type="Proteomes" id="UP001610728"/>
    </source>
</evidence>
<organism evidence="8 9">
    <name type="scientific">Ceratocystis lukuohia</name>
    <dbReference type="NCBI Taxonomy" id="2019550"/>
    <lineage>
        <taxon>Eukaryota</taxon>
        <taxon>Fungi</taxon>
        <taxon>Dikarya</taxon>
        <taxon>Ascomycota</taxon>
        <taxon>Pezizomycotina</taxon>
        <taxon>Sordariomycetes</taxon>
        <taxon>Hypocreomycetidae</taxon>
        <taxon>Microascales</taxon>
        <taxon>Ceratocystidaceae</taxon>
        <taxon>Ceratocystis</taxon>
    </lineage>
</organism>
<feature type="domain" description="RFX-type winged-helix" evidence="7">
    <location>
        <begin position="654"/>
        <end position="733"/>
    </location>
</feature>
<dbReference type="SUPFAM" id="SSF48371">
    <property type="entry name" value="ARM repeat"/>
    <property type="match status" value="1"/>
</dbReference>
<evidence type="ECO:0000256" key="3">
    <source>
        <dbReference type="ARBA" id="ARBA00023163"/>
    </source>
</evidence>
<dbReference type="GeneID" id="98119987"/>
<feature type="region of interest" description="Disordered" evidence="5">
    <location>
        <begin position="836"/>
        <end position="901"/>
    </location>
</feature>
<accession>A0ABR4MER9</accession>
<gene>
    <name evidence="8" type="ORF">HOO65_060591</name>
</gene>
<keyword evidence="1" id="KW-0156">Chromatin regulator</keyword>
<evidence type="ECO:0000256" key="1">
    <source>
        <dbReference type="ARBA" id="ARBA00022853"/>
    </source>
</evidence>
<dbReference type="Pfam" id="PF01388">
    <property type="entry name" value="ARID"/>
    <property type="match status" value="1"/>
</dbReference>
<feature type="domain" description="ARID" evidence="6">
    <location>
        <begin position="15"/>
        <end position="109"/>
    </location>
</feature>
<feature type="compositionally biased region" description="Low complexity" evidence="5">
    <location>
        <begin position="224"/>
        <end position="234"/>
    </location>
</feature>
<dbReference type="PANTHER" id="PTHR22970:SF14">
    <property type="entry name" value="AT-RICH INTERACTIVE DOMAIN-CONTAINING PROTEIN 2"/>
    <property type="match status" value="1"/>
</dbReference>
<evidence type="ECO:0000259" key="7">
    <source>
        <dbReference type="PROSITE" id="PS51526"/>
    </source>
</evidence>
<evidence type="ECO:0000256" key="4">
    <source>
        <dbReference type="ARBA" id="ARBA00023242"/>
    </source>
</evidence>
<comment type="caution">
    <text evidence="8">The sequence shown here is derived from an EMBL/GenBank/DDBJ whole genome shotgun (WGS) entry which is preliminary data.</text>
</comment>
<evidence type="ECO:0000256" key="2">
    <source>
        <dbReference type="ARBA" id="ARBA00023015"/>
    </source>
</evidence>
<feature type="compositionally biased region" description="Polar residues" evidence="5">
    <location>
        <begin position="877"/>
        <end position="895"/>
    </location>
</feature>
<dbReference type="Gene3D" id="1.10.150.60">
    <property type="entry name" value="ARID DNA-binding domain"/>
    <property type="match status" value="1"/>
</dbReference>
<dbReference type="SUPFAM" id="SSF46774">
    <property type="entry name" value="ARID-like"/>
    <property type="match status" value="1"/>
</dbReference>
<keyword evidence="9" id="KW-1185">Reference proteome</keyword>
<keyword evidence="3" id="KW-0804">Transcription</keyword>
<dbReference type="PANTHER" id="PTHR22970">
    <property type="entry name" value="AT-RICH INTERACTIVE DOMAIN-CONTAINING PROTEIN 2"/>
    <property type="match status" value="1"/>
</dbReference>
<keyword evidence="4" id="KW-0539">Nucleus</keyword>
<dbReference type="InterPro" id="IPR003150">
    <property type="entry name" value="DNA-bd_RFX"/>
</dbReference>
<dbReference type="SMART" id="SM00501">
    <property type="entry name" value="BRIGHT"/>
    <property type="match status" value="1"/>
</dbReference>
<feature type="compositionally biased region" description="Polar residues" evidence="5">
    <location>
        <begin position="191"/>
        <end position="200"/>
    </location>
</feature>
<proteinExistence type="predicted"/>
<dbReference type="CDD" id="cd16100">
    <property type="entry name" value="ARID"/>
    <property type="match status" value="1"/>
</dbReference>
<dbReference type="InterPro" id="IPR001606">
    <property type="entry name" value="ARID_dom"/>
</dbReference>
<dbReference type="InterPro" id="IPR016024">
    <property type="entry name" value="ARM-type_fold"/>
</dbReference>
<dbReference type="SMART" id="SM01014">
    <property type="entry name" value="ARID"/>
    <property type="match status" value="1"/>
</dbReference>
<reference evidence="8 9" key="1">
    <citation type="submission" date="2020-05" db="EMBL/GenBank/DDBJ databases">
        <title>Ceratocystis lukuohia genome.</title>
        <authorList>
            <person name="Harrington T.C."/>
            <person name="Kim K."/>
            <person name="Mayers C.G."/>
        </authorList>
    </citation>
    <scope>NUCLEOTIDE SEQUENCE [LARGE SCALE GENOMIC DNA]</scope>
    <source>
        <strain evidence="8 9">C4212</strain>
    </source>
</reference>
<dbReference type="InterPro" id="IPR052406">
    <property type="entry name" value="Chromatin_Remodeling_Comp"/>
</dbReference>
<dbReference type="PROSITE" id="PS51526">
    <property type="entry name" value="RFX_DBD"/>
    <property type="match status" value="1"/>
</dbReference>
<dbReference type="Gene3D" id="3.30.160.60">
    <property type="entry name" value="Classic Zinc Finger"/>
    <property type="match status" value="1"/>
</dbReference>
<evidence type="ECO:0000313" key="8">
    <source>
        <dbReference type="EMBL" id="KAL2886761.1"/>
    </source>
</evidence>
<dbReference type="Proteomes" id="UP001610728">
    <property type="component" value="Unassembled WGS sequence"/>
</dbReference>
<keyword evidence="2" id="KW-0805">Transcription regulation</keyword>
<dbReference type="EMBL" id="JABSNW010000006">
    <property type="protein sequence ID" value="KAL2886761.1"/>
    <property type="molecule type" value="Genomic_DNA"/>
</dbReference>
<evidence type="ECO:0000259" key="6">
    <source>
        <dbReference type="PROSITE" id="PS51011"/>
    </source>
</evidence>
<sequence>MTSTGEIELHRIDRTSEYIEFIDKVRSYHNERGTNFDSEPRVGNIHLDLFKVFKHVVANGGYDKISDEKLAWRRIANELGIISSNEASTAFALKEKFYKNLAAYEIKFVHNQEPPPKDILEDVTAKGAGLLTRTRENYRGYKRESTMGFEPAVDLNSPARASAASNTPLSARASRGLRETPAQRVIFQPDTGPSRQSRTAPRQHAPMGHGTPTPGNHHLHQNHGHQQMHQNLGHPHPMHGHPSVAQPHMIPQQPRIPRNYGVYNEKLDLVDAPTEPYDPKITLTINVKPVDTPGNNHAEFVRRRQADRLSAAGGPRPPFQPGRGYEGPNIYLRCLYALRSGLKEEQTYALNHLVKISYERGDKYKFESFPGLVEGLVQKALEVGSYFYNVNWKINWVSGPANTDIGALDGLQNCPDILDRIAKLTPKDVQDEIQPAEFSDGLTLSNEALLTLRNMVTLPENAHYLSEFAPARDLLCVILNLPNLESTVELKHAALDIAEQITPFLILPSTDPLYISLLSQMTSNDRGVILSSLRALGRISMNLEAANTLENVPVEVLERIYQYVLLGDEELIDAGLDFLYQYTAVVSNVEKLVRGDFTIQLITYLVLLLSHGAKHFTNEFVIEAEKTLPAPLEIATLPGDLLDKFMAIDEPERVHRWIQCCFEEDAQSHITQLSAWQAYQDAFVSRLKARDLTMITPADFIRNCTTAYKNAMPQVVENNNVQKFIIKGIRPRVNPVNLDGQPCKACRWAVVNPETKTKSKCSKYHLGSRDMLNHILIDHLQEKAQENGKLANRIAKFTCQWTGCKRNKEEREMSLLEFANHIRTHTSSLWTAPIVAPTEKSDSPTPVPYNHGSVPPCESATPSASNTPKPPTPAQLPASNVSGKKNPSDSNNSAAKKQKDWIIPRKTVKVVNVETAMTRDEQNPNAPLQTGGIPLSAVLVLRNIARNMRDNADVEGKEQSRKSLLFSGSLNDLFLSSEDSMDNEKEPGDETQKAAQRLRGQIHLQVQVVVKTMGWLFNAEI</sequence>
<dbReference type="PROSITE" id="PS51011">
    <property type="entry name" value="ARID"/>
    <property type="match status" value="1"/>
</dbReference>
<dbReference type="RefSeq" id="XP_070857941.1">
    <property type="nucleotide sequence ID" value="XM_071003651.1"/>
</dbReference>